<comment type="caution">
    <text evidence="2">The sequence shown here is derived from an EMBL/GenBank/DDBJ whole genome shotgun (WGS) entry which is preliminary data.</text>
</comment>
<evidence type="ECO:0000313" key="3">
    <source>
        <dbReference type="Proteomes" id="UP000016646"/>
    </source>
</evidence>
<dbReference type="RefSeq" id="WP_021495717.1">
    <property type="nucleotide sequence ID" value="NZ_AUZJ01000023.1"/>
</dbReference>
<reference evidence="2 3" key="1">
    <citation type="submission" date="2013-08" db="EMBL/GenBank/DDBJ databases">
        <authorList>
            <person name="Durkin A.S."/>
            <person name="Haft D.R."/>
            <person name="McCorrison J."/>
            <person name="Torralba M."/>
            <person name="Gillis M."/>
            <person name="Haft D.H."/>
            <person name="Methe B."/>
            <person name="Sutton G."/>
            <person name="Nelson K.E."/>
        </authorList>
    </citation>
    <scope>NUCLEOTIDE SEQUENCE [LARGE SCALE GENOMIC DNA]</scope>
    <source>
        <strain evidence="2 3">ATCC 35536</strain>
    </source>
</reference>
<dbReference type="NCBIfam" id="NF047328">
    <property type="entry name" value="OMP_TP0733"/>
    <property type="match status" value="1"/>
</dbReference>
<organism evidence="2 3">
    <name type="scientific">Treponema socranskii subsp. socranskii VPI DR56BR1116 = ATCC 35536</name>
    <dbReference type="NCBI Taxonomy" id="1125725"/>
    <lineage>
        <taxon>Bacteria</taxon>
        <taxon>Pseudomonadati</taxon>
        <taxon>Spirochaetota</taxon>
        <taxon>Spirochaetia</taxon>
        <taxon>Spirochaetales</taxon>
        <taxon>Treponemataceae</taxon>
        <taxon>Treponema</taxon>
    </lineage>
</organism>
<name>A0ABN0P676_TRESO</name>
<keyword evidence="1" id="KW-0732">Signal</keyword>
<feature type="chain" id="PRO_5045552154" description="Outer membrane protein beta-barrel domain-containing protein" evidence="1">
    <location>
        <begin position="20"/>
        <end position="195"/>
    </location>
</feature>
<evidence type="ECO:0000313" key="2">
    <source>
        <dbReference type="EMBL" id="ERK00161.1"/>
    </source>
</evidence>
<dbReference type="EMBL" id="AVQI01000068">
    <property type="protein sequence ID" value="ERK00161.1"/>
    <property type="molecule type" value="Genomic_DNA"/>
</dbReference>
<dbReference type="Proteomes" id="UP000016646">
    <property type="component" value="Unassembled WGS sequence"/>
</dbReference>
<keyword evidence="3" id="KW-1185">Reference proteome</keyword>
<protein>
    <recommendedName>
        <fullName evidence="4">Outer membrane protein beta-barrel domain-containing protein</fullName>
    </recommendedName>
</protein>
<evidence type="ECO:0000256" key="1">
    <source>
        <dbReference type="SAM" id="SignalP"/>
    </source>
</evidence>
<sequence>MKRIVPLCCILFFCTAAFFASGKSQGDEYDDGTEFRYKMNGSGDQYIQISVMPSFPLNFKGKMYVGGAADLGYRRFLTGLFAVGGNIMVGYHPTLGSNIFNFWPVTASVMFQPTVWHFEFPLSIGAGIAFETYQSRRYFPGFVLRPEVGMFYRMSESWSFGIGSVFLWMPQWYSDSSYNFDGLFLTASLSARYHF</sequence>
<accession>A0ABN0P676</accession>
<evidence type="ECO:0008006" key="4">
    <source>
        <dbReference type="Google" id="ProtNLM"/>
    </source>
</evidence>
<proteinExistence type="predicted"/>
<feature type="signal peptide" evidence="1">
    <location>
        <begin position="1"/>
        <end position="19"/>
    </location>
</feature>
<gene>
    <name evidence="2" type="ORF">HMPREF0860_2124</name>
</gene>